<dbReference type="InterPro" id="IPR011705">
    <property type="entry name" value="BACK"/>
</dbReference>
<reference evidence="4" key="1">
    <citation type="submission" date="2017-02" db="UniProtKB">
        <authorList>
            <consortium name="WormBaseParasite"/>
        </authorList>
    </citation>
    <scope>IDENTIFICATION</scope>
</reference>
<dbReference type="PROSITE" id="PS50097">
    <property type="entry name" value="BTB"/>
    <property type="match status" value="1"/>
</dbReference>
<feature type="domain" description="BTB" evidence="2">
    <location>
        <begin position="132"/>
        <end position="199"/>
    </location>
</feature>
<dbReference type="SUPFAM" id="SSF54695">
    <property type="entry name" value="POZ domain"/>
    <property type="match status" value="1"/>
</dbReference>
<accession>A0A0N5AUZ5</accession>
<feature type="compositionally biased region" description="Low complexity" evidence="1">
    <location>
        <begin position="61"/>
        <end position="97"/>
    </location>
</feature>
<dbReference type="SMART" id="SM00225">
    <property type="entry name" value="BTB"/>
    <property type="match status" value="1"/>
</dbReference>
<dbReference type="PANTHER" id="PTHR45774">
    <property type="entry name" value="BTB/POZ DOMAIN-CONTAINING"/>
    <property type="match status" value="1"/>
</dbReference>
<dbReference type="GO" id="GO:0022008">
    <property type="term" value="P:neurogenesis"/>
    <property type="evidence" value="ECO:0007669"/>
    <property type="project" value="TreeGrafter"/>
</dbReference>
<dbReference type="STRING" id="451379.A0A0N5AUZ5"/>
<dbReference type="WBParaSite" id="SMUV_0000869401-mRNA-1">
    <property type="protein sequence ID" value="SMUV_0000869401-mRNA-1"/>
    <property type="gene ID" value="SMUV_0000869401"/>
</dbReference>
<feature type="region of interest" description="Disordered" evidence="1">
    <location>
        <begin position="61"/>
        <end position="118"/>
    </location>
</feature>
<dbReference type="InterPro" id="IPR000210">
    <property type="entry name" value="BTB/POZ_dom"/>
</dbReference>
<name>A0A0N5AUZ5_9BILA</name>
<dbReference type="InterPro" id="IPR011333">
    <property type="entry name" value="SKP1/BTB/POZ_sf"/>
</dbReference>
<keyword evidence="3" id="KW-1185">Reference proteome</keyword>
<proteinExistence type="predicted"/>
<feature type="compositionally biased region" description="Polar residues" evidence="1">
    <location>
        <begin position="98"/>
        <end position="107"/>
    </location>
</feature>
<sequence length="561" mass="64300">MERDNICEQKAIIKFLTIEGVSSRQIHERLVRVFKTNALCYARVKYYRMDYFKKLLPSKQTSVQTPSTSSPSQSQTAKTPSAPSRSNESAENADNSSPTDIATGNKNDSAEHRKTSSSRNNNAKYYLNRYRADIFFIVKNECEPIPAHSWILSEAWNYFRTSNLKYENGKTEIKVLDVAPSAFKNLLRYLYTNEILVAVDEALETAYVAKKYQVIPLYRASLTLVKAHLNADNVCSALTFSRAENEKSLENGCWLIVDALTEDVLNSKEFLAIDRYLLKEIVSRETLMAREMSIYNAVVRWAKAECERCNLMYDSKELHNIVGDVIDKIRFYLMSKQDSKCDITKSHNLFQQTQFLLCLQLILSKSGSSLNIIFKYAENLVPEKTSERAARHPMRILRSLPHVRCTNAFNRYDVCSGYLFDSVRFRVDRRIILVGVRVRSCCLGLSNPVKRVKAVATKNGTVMRYVEAYSYSGPSLEHPTITVIFDHFLQVEAREAYELAVEISNTKEKNIRVQDLQNADLQLQEAWYSTNTNPLCKRVNISIQNRYSRPSLIICDILVIA</sequence>
<evidence type="ECO:0000313" key="4">
    <source>
        <dbReference type="WBParaSite" id="SMUV_0000869401-mRNA-1"/>
    </source>
</evidence>
<evidence type="ECO:0000259" key="2">
    <source>
        <dbReference type="PROSITE" id="PS50097"/>
    </source>
</evidence>
<dbReference type="SMART" id="SM00875">
    <property type="entry name" value="BACK"/>
    <property type="match status" value="1"/>
</dbReference>
<evidence type="ECO:0000256" key="1">
    <source>
        <dbReference type="SAM" id="MobiDB-lite"/>
    </source>
</evidence>
<dbReference type="Gene3D" id="1.25.40.420">
    <property type="match status" value="1"/>
</dbReference>
<dbReference type="Pfam" id="PF07707">
    <property type="entry name" value="BACK"/>
    <property type="match status" value="1"/>
</dbReference>
<dbReference type="Gene3D" id="3.30.710.10">
    <property type="entry name" value="Potassium Channel Kv1.1, Chain A"/>
    <property type="match status" value="1"/>
</dbReference>
<dbReference type="AlphaFoldDB" id="A0A0N5AUZ5"/>
<dbReference type="Pfam" id="PF00651">
    <property type="entry name" value="BTB"/>
    <property type="match status" value="1"/>
</dbReference>
<protein>
    <submittedName>
        <fullName evidence="4">BTB domain-containing protein</fullName>
    </submittedName>
</protein>
<dbReference type="PANTHER" id="PTHR45774:SF4">
    <property type="entry name" value="AXUNDEAD, ISOFORM F"/>
    <property type="match status" value="1"/>
</dbReference>
<evidence type="ECO:0000313" key="3">
    <source>
        <dbReference type="Proteomes" id="UP000046393"/>
    </source>
</evidence>
<organism evidence="3 4">
    <name type="scientific">Syphacia muris</name>
    <dbReference type="NCBI Taxonomy" id="451379"/>
    <lineage>
        <taxon>Eukaryota</taxon>
        <taxon>Metazoa</taxon>
        <taxon>Ecdysozoa</taxon>
        <taxon>Nematoda</taxon>
        <taxon>Chromadorea</taxon>
        <taxon>Rhabditida</taxon>
        <taxon>Spirurina</taxon>
        <taxon>Oxyuridomorpha</taxon>
        <taxon>Oxyuroidea</taxon>
        <taxon>Oxyuridae</taxon>
        <taxon>Syphacia</taxon>
    </lineage>
</organism>
<dbReference type="Proteomes" id="UP000046393">
    <property type="component" value="Unplaced"/>
</dbReference>
<dbReference type="GO" id="GO:0005829">
    <property type="term" value="C:cytosol"/>
    <property type="evidence" value="ECO:0007669"/>
    <property type="project" value="TreeGrafter"/>
</dbReference>